<accession>A0A0E9QIG2</accession>
<dbReference type="AlphaFoldDB" id="A0A0E9QIG2"/>
<proteinExistence type="predicted"/>
<protein>
    <submittedName>
        <fullName evidence="1">Uncharacterized protein</fullName>
    </submittedName>
</protein>
<evidence type="ECO:0000313" key="1">
    <source>
        <dbReference type="EMBL" id="JAH15858.1"/>
    </source>
</evidence>
<organism evidence="1">
    <name type="scientific">Anguilla anguilla</name>
    <name type="common">European freshwater eel</name>
    <name type="synonym">Muraena anguilla</name>
    <dbReference type="NCBI Taxonomy" id="7936"/>
    <lineage>
        <taxon>Eukaryota</taxon>
        <taxon>Metazoa</taxon>
        <taxon>Chordata</taxon>
        <taxon>Craniata</taxon>
        <taxon>Vertebrata</taxon>
        <taxon>Euteleostomi</taxon>
        <taxon>Actinopterygii</taxon>
        <taxon>Neopterygii</taxon>
        <taxon>Teleostei</taxon>
        <taxon>Anguilliformes</taxon>
        <taxon>Anguillidae</taxon>
        <taxon>Anguilla</taxon>
    </lineage>
</organism>
<name>A0A0E9QIG2_ANGAN</name>
<reference evidence="1" key="1">
    <citation type="submission" date="2014-11" db="EMBL/GenBank/DDBJ databases">
        <authorList>
            <person name="Amaro Gonzalez C."/>
        </authorList>
    </citation>
    <scope>NUCLEOTIDE SEQUENCE</scope>
</reference>
<reference evidence="1" key="2">
    <citation type="journal article" date="2015" name="Fish Shellfish Immunol.">
        <title>Early steps in the European eel (Anguilla anguilla)-Vibrio vulnificus interaction in the gills: Role of the RtxA13 toxin.</title>
        <authorList>
            <person name="Callol A."/>
            <person name="Pajuelo D."/>
            <person name="Ebbesson L."/>
            <person name="Teles M."/>
            <person name="MacKenzie S."/>
            <person name="Amaro C."/>
        </authorList>
    </citation>
    <scope>NUCLEOTIDE SEQUENCE</scope>
</reference>
<sequence length="42" mass="5176">MLPRKADNKNRLELESYLKNEYRFLQVGRPEKQERPIYAKRP</sequence>
<dbReference type="EMBL" id="GBXM01092719">
    <property type="protein sequence ID" value="JAH15858.1"/>
    <property type="molecule type" value="Transcribed_RNA"/>
</dbReference>